<feature type="compositionally biased region" description="Basic and acidic residues" evidence="4">
    <location>
        <begin position="171"/>
        <end position="182"/>
    </location>
</feature>
<feature type="non-terminal residue" evidence="5">
    <location>
        <position position="1"/>
    </location>
</feature>
<sequence>DYINDRFNLTGLGAEVPRYSEAYALLTDSLEADDNEDEATRVEIESSARHLYGLLHARFVVTGRGLVKMFEKLRHAEFGRCPRVLCHNQAVLPIGLADVAGLRAVMLYCPRCEDVYAPPARRHALVDGAYFGTSFPHMLLQVYPQLMPTKPNDRYIPRIFGFKIHQTADEQRKQDQLRDSQKQRLLTYTE</sequence>
<reference evidence="5" key="1">
    <citation type="submission" date="2020-05" db="EMBL/GenBank/DDBJ databases">
        <title>Phylogenomic resolution of chytrid fungi.</title>
        <authorList>
            <person name="Stajich J.E."/>
            <person name="Amses K."/>
            <person name="Simmons R."/>
            <person name="Seto K."/>
            <person name="Myers J."/>
            <person name="Bonds A."/>
            <person name="Quandt C.A."/>
            <person name="Barry K."/>
            <person name="Liu P."/>
            <person name="Grigoriev I."/>
            <person name="Longcore J.E."/>
            <person name="James T.Y."/>
        </authorList>
    </citation>
    <scope>NUCLEOTIDE SEQUENCE</scope>
    <source>
        <strain evidence="5">JEL0513</strain>
    </source>
</reference>
<comment type="caution">
    <text evidence="5">The sequence shown here is derived from an EMBL/GenBank/DDBJ whole genome shotgun (WGS) entry which is preliminary data.</text>
</comment>
<dbReference type="InterPro" id="IPR000704">
    <property type="entry name" value="Casein_kinase_II_reg-sub"/>
</dbReference>
<protein>
    <recommendedName>
        <fullName evidence="3">Casein kinase II subunit beta</fullName>
        <shortName evidence="3">CK II beta</shortName>
    </recommendedName>
</protein>
<dbReference type="GO" id="GO:0005737">
    <property type="term" value="C:cytoplasm"/>
    <property type="evidence" value="ECO:0007669"/>
    <property type="project" value="TreeGrafter"/>
</dbReference>
<evidence type="ECO:0000313" key="5">
    <source>
        <dbReference type="EMBL" id="KAJ3138491.1"/>
    </source>
</evidence>
<dbReference type="GO" id="GO:0019887">
    <property type="term" value="F:protein kinase regulator activity"/>
    <property type="evidence" value="ECO:0007669"/>
    <property type="project" value="InterPro"/>
</dbReference>
<evidence type="ECO:0000256" key="3">
    <source>
        <dbReference type="RuleBase" id="RU361268"/>
    </source>
</evidence>
<gene>
    <name evidence="5" type="primary">CKB2</name>
    <name evidence="5" type="ORF">HK100_012566</name>
</gene>
<dbReference type="Gene3D" id="2.20.25.20">
    <property type="match status" value="1"/>
</dbReference>
<evidence type="ECO:0000256" key="2">
    <source>
        <dbReference type="ARBA" id="ARBA00045899"/>
    </source>
</evidence>
<dbReference type="SUPFAM" id="SSF57798">
    <property type="entry name" value="Casein kinase II beta subunit"/>
    <property type="match status" value="1"/>
</dbReference>
<evidence type="ECO:0000256" key="1">
    <source>
        <dbReference type="ARBA" id="ARBA00006941"/>
    </source>
</evidence>
<comment type="similarity">
    <text evidence="1 3">Belongs to the casein kinase 2 subunit beta family.</text>
</comment>
<dbReference type="GO" id="GO:0034456">
    <property type="term" value="C:UTP-C complex"/>
    <property type="evidence" value="ECO:0007669"/>
    <property type="project" value="TreeGrafter"/>
</dbReference>
<accession>A0AAD5T882</accession>
<feature type="region of interest" description="Disordered" evidence="4">
    <location>
        <begin position="171"/>
        <end position="190"/>
    </location>
</feature>
<name>A0AAD5T882_9FUNG</name>
<keyword evidence="6" id="KW-1185">Reference proteome</keyword>
<dbReference type="PRINTS" id="PR00472">
    <property type="entry name" value="CASNKINASEII"/>
</dbReference>
<dbReference type="PROSITE" id="PS01101">
    <property type="entry name" value="CK2_BETA"/>
    <property type="match status" value="1"/>
</dbReference>
<dbReference type="AlphaFoldDB" id="A0AAD5T882"/>
<dbReference type="PANTHER" id="PTHR11740:SF39">
    <property type="entry name" value="CASEIN KINASE II SUBUNIT BETA"/>
    <property type="match status" value="1"/>
</dbReference>
<dbReference type="GO" id="GO:0006359">
    <property type="term" value="P:regulation of transcription by RNA polymerase III"/>
    <property type="evidence" value="ECO:0007669"/>
    <property type="project" value="TreeGrafter"/>
</dbReference>
<dbReference type="FunFam" id="2.20.25.20:FF:000002">
    <property type="entry name" value="Casein kinase II subunit beta"/>
    <property type="match status" value="1"/>
</dbReference>
<dbReference type="InterPro" id="IPR016149">
    <property type="entry name" value="Casein_kin_II_reg-sub_N"/>
</dbReference>
<dbReference type="PANTHER" id="PTHR11740">
    <property type="entry name" value="CASEIN KINASE II SUBUNIT BETA"/>
    <property type="match status" value="1"/>
</dbReference>
<dbReference type="InterPro" id="IPR035991">
    <property type="entry name" value="Casein_kinase_II_beta-like"/>
</dbReference>
<comment type="subunit">
    <text evidence="3">Tetramer of two alpha and two beta subunits.</text>
</comment>
<proteinExistence type="inferred from homology"/>
<dbReference type="EMBL" id="JADGJH010000092">
    <property type="protein sequence ID" value="KAJ3138491.1"/>
    <property type="molecule type" value="Genomic_DNA"/>
</dbReference>
<organism evidence="5 6">
    <name type="scientific">Physocladia obscura</name>
    <dbReference type="NCBI Taxonomy" id="109957"/>
    <lineage>
        <taxon>Eukaryota</taxon>
        <taxon>Fungi</taxon>
        <taxon>Fungi incertae sedis</taxon>
        <taxon>Chytridiomycota</taxon>
        <taxon>Chytridiomycota incertae sedis</taxon>
        <taxon>Chytridiomycetes</taxon>
        <taxon>Chytridiales</taxon>
        <taxon>Chytriomycetaceae</taxon>
        <taxon>Physocladia</taxon>
    </lineage>
</organism>
<dbReference type="GO" id="GO:0005956">
    <property type="term" value="C:protein kinase CK2 complex"/>
    <property type="evidence" value="ECO:0007669"/>
    <property type="project" value="UniProtKB-UniRule"/>
</dbReference>
<evidence type="ECO:0000313" key="6">
    <source>
        <dbReference type="Proteomes" id="UP001211907"/>
    </source>
</evidence>
<dbReference type="SMART" id="SM01085">
    <property type="entry name" value="CK_II_beta"/>
    <property type="match status" value="1"/>
</dbReference>
<evidence type="ECO:0000256" key="4">
    <source>
        <dbReference type="SAM" id="MobiDB-lite"/>
    </source>
</evidence>
<dbReference type="Gene3D" id="1.10.1820.10">
    <property type="entry name" value="protein kinase ck2 holoenzyme, chain C, domain 1"/>
    <property type="match status" value="1"/>
</dbReference>
<dbReference type="Pfam" id="PF01214">
    <property type="entry name" value="CK_II_beta"/>
    <property type="match status" value="1"/>
</dbReference>
<comment type="function">
    <text evidence="2 3">Regulatory subunit of casein kinase II/CK2. As part of the kinase complex regulates the basal catalytic activity of the alpha subunit a constitutively active serine/threonine-protein kinase that phosphorylates a large number of substrates containing acidic residues C-terminal to the phosphorylated serine or threonine.</text>
</comment>
<dbReference type="Proteomes" id="UP001211907">
    <property type="component" value="Unassembled WGS sequence"/>
</dbReference>